<comment type="subcellular location">
    <subcellularLocation>
        <location evidence="1">Cell membrane</location>
        <topology evidence="1">Multi-pass membrane protein</topology>
    </subcellularLocation>
</comment>
<evidence type="ECO:0000256" key="5">
    <source>
        <dbReference type="ARBA" id="ARBA00022553"/>
    </source>
</evidence>
<dbReference type="InterPro" id="IPR036412">
    <property type="entry name" value="HAD-like_sf"/>
</dbReference>
<feature type="transmembrane region" description="Helical" evidence="15">
    <location>
        <begin position="739"/>
        <end position="758"/>
    </location>
</feature>
<dbReference type="SUPFAM" id="SSF56784">
    <property type="entry name" value="HAD-like"/>
    <property type="match status" value="1"/>
</dbReference>
<keyword evidence="10" id="KW-0460">Magnesium</keyword>
<organism evidence="17 18">
    <name type="scientific">Undibacterium danionis</name>
    <dbReference type="NCBI Taxonomy" id="1812100"/>
    <lineage>
        <taxon>Bacteria</taxon>
        <taxon>Pseudomonadati</taxon>
        <taxon>Pseudomonadota</taxon>
        <taxon>Betaproteobacteria</taxon>
        <taxon>Burkholderiales</taxon>
        <taxon>Oxalobacteraceae</taxon>
        <taxon>Undibacterium</taxon>
    </lineage>
</organism>
<evidence type="ECO:0000313" key="18">
    <source>
        <dbReference type="Proteomes" id="UP001589844"/>
    </source>
</evidence>
<accession>A0ABV6IGC3</accession>
<dbReference type="InterPro" id="IPR006121">
    <property type="entry name" value="HMA_dom"/>
</dbReference>
<evidence type="ECO:0000256" key="2">
    <source>
        <dbReference type="ARBA" id="ARBA00006024"/>
    </source>
</evidence>
<dbReference type="EMBL" id="JBHLXJ010000015">
    <property type="protein sequence ID" value="MFC0350889.1"/>
    <property type="molecule type" value="Genomic_DNA"/>
</dbReference>
<proteinExistence type="inferred from homology"/>
<keyword evidence="9 15" id="KW-0067">ATP-binding</keyword>
<dbReference type="InterPro" id="IPR023299">
    <property type="entry name" value="ATPase_P-typ_cyto_dom_N"/>
</dbReference>
<evidence type="ECO:0000256" key="13">
    <source>
        <dbReference type="ARBA" id="ARBA00023065"/>
    </source>
</evidence>
<evidence type="ECO:0000256" key="12">
    <source>
        <dbReference type="ARBA" id="ARBA00022989"/>
    </source>
</evidence>
<keyword evidence="7 15" id="KW-0479">Metal-binding</keyword>
<keyword evidence="5" id="KW-0597">Phosphoprotein</keyword>
<dbReference type="SFLD" id="SFLDS00003">
    <property type="entry name" value="Haloacid_Dehalogenase"/>
    <property type="match status" value="1"/>
</dbReference>
<dbReference type="InterPro" id="IPR018303">
    <property type="entry name" value="ATPase_P-typ_P_site"/>
</dbReference>
<dbReference type="Pfam" id="PF00403">
    <property type="entry name" value="HMA"/>
    <property type="match status" value="1"/>
</dbReference>
<evidence type="ECO:0000256" key="15">
    <source>
        <dbReference type="RuleBase" id="RU362081"/>
    </source>
</evidence>
<dbReference type="Gene3D" id="3.30.70.100">
    <property type="match status" value="1"/>
</dbReference>
<evidence type="ECO:0000256" key="1">
    <source>
        <dbReference type="ARBA" id="ARBA00004651"/>
    </source>
</evidence>
<evidence type="ECO:0000256" key="9">
    <source>
        <dbReference type="ARBA" id="ARBA00022840"/>
    </source>
</evidence>
<dbReference type="Pfam" id="PF00122">
    <property type="entry name" value="E1-E2_ATPase"/>
    <property type="match status" value="1"/>
</dbReference>
<feature type="domain" description="HMA" evidence="16">
    <location>
        <begin position="21"/>
        <end position="87"/>
    </location>
</feature>
<dbReference type="PROSITE" id="PS00154">
    <property type="entry name" value="ATPASE_E1_E2"/>
    <property type="match status" value="1"/>
</dbReference>
<feature type="transmembrane region" description="Helical" evidence="15">
    <location>
        <begin position="388"/>
        <end position="415"/>
    </location>
</feature>
<feature type="transmembrane region" description="Helical" evidence="15">
    <location>
        <begin position="714"/>
        <end position="733"/>
    </location>
</feature>
<dbReference type="InterPro" id="IPR023214">
    <property type="entry name" value="HAD_sf"/>
</dbReference>
<comment type="caution">
    <text evidence="17">The sequence shown here is derived from an EMBL/GenBank/DDBJ whole genome shotgun (WGS) entry which is preliminary data.</text>
</comment>
<feature type="transmembrane region" description="Helical" evidence="15">
    <location>
        <begin position="205"/>
        <end position="222"/>
    </location>
</feature>
<feature type="transmembrane region" description="Helical" evidence="15">
    <location>
        <begin position="364"/>
        <end position="382"/>
    </location>
</feature>
<reference evidence="17 18" key="1">
    <citation type="submission" date="2024-09" db="EMBL/GenBank/DDBJ databases">
        <authorList>
            <person name="Sun Q."/>
            <person name="Mori K."/>
        </authorList>
    </citation>
    <scope>NUCLEOTIDE SEQUENCE [LARGE SCALE GENOMIC DNA]</scope>
    <source>
        <strain evidence="17 18">CCM 8677</strain>
    </source>
</reference>
<evidence type="ECO:0000256" key="10">
    <source>
        <dbReference type="ARBA" id="ARBA00022842"/>
    </source>
</evidence>
<dbReference type="RefSeq" id="WP_390213431.1">
    <property type="nucleotide sequence ID" value="NZ_JBHLXJ010000015.1"/>
</dbReference>
<dbReference type="NCBIfam" id="TIGR01494">
    <property type="entry name" value="ATPase_P-type"/>
    <property type="match status" value="2"/>
</dbReference>
<dbReference type="Gene3D" id="3.40.50.1000">
    <property type="entry name" value="HAD superfamily/HAD-like"/>
    <property type="match status" value="1"/>
</dbReference>
<dbReference type="CDD" id="cd00371">
    <property type="entry name" value="HMA"/>
    <property type="match status" value="1"/>
</dbReference>
<dbReference type="PROSITE" id="PS50846">
    <property type="entry name" value="HMA_2"/>
    <property type="match status" value="1"/>
</dbReference>
<keyword evidence="12 15" id="KW-1133">Transmembrane helix</keyword>
<dbReference type="Gene3D" id="3.40.1110.10">
    <property type="entry name" value="Calcium-transporting ATPase, cytoplasmic domain N"/>
    <property type="match status" value="1"/>
</dbReference>
<keyword evidence="11" id="KW-1278">Translocase</keyword>
<keyword evidence="18" id="KW-1185">Reference proteome</keyword>
<evidence type="ECO:0000256" key="11">
    <source>
        <dbReference type="ARBA" id="ARBA00022967"/>
    </source>
</evidence>
<dbReference type="InterPro" id="IPR036163">
    <property type="entry name" value="HMA_dom_sf"/>
</dbReference>
<evidence type="ECO:0000256" key="3">
    <source>
        <dbReference type="ARBA" id="ARBA00022448"/>
    </source>
</evidence>
<evidence type="ECO:0000256" key="4">
    <source>
        <dbReference type="ARBA" id="ARBA00022475"/>
    </source>
</evidence>
<dbReference type="InterPro" id="IPR023298">
    <property type="entry name" value="ATPase_P-typ_TM_dom_sf"/>
</dbReference>
<dbReference type="Gene3D" id="2.70.150.10">
    <property type="entry name" value="Calcium-transporting ATPase, cytoplasmic transduction domain A"/>
    <property type="match status" value="1"/>
</dbReference>
<dbReference type="PANTHER" id="PTHR43520:SF5">
    <property type="entry name" value="CATION-TRANSPORTING P-TYPE ATPASE-RELATED"/>
    <property type="match status" value="1"/>
</dbReference>
<evidence type="ECO:0000256" key="8">
    <source>
        <dbReference type="ARBA" id="ARBA00022741"/>
    </source>
</evidence>
<keyword evidence="13" id="KW-0406">Ion transport</keyword>
<dbReference type="SFLD" id="SFLDF00027">
    <property type="entry name" value="p-type_atpase"/>
    <property type="match status" value="1"/>
</dbReference>
<dbReference type="InterPro" id="IPR059000">
    <property type="entry name" value="ATPase_P-type_domA"/>
</dbReference>
<keyword evidence="14 15" id="KW-0472">Membrane</keyword>
<evidence type="ECO:0000313" key="17">
    <source>
        <dbReference type="EMBL" id="MFC0350889.1"/>
    </source>
</evidence>
<comment type="similarity">
    <text evidence="2 15">Belongs to the cation transport ATPase (P-type) (TC 3.A.3) family. Type IB subfamily.</text>
</comment>
<feature type="transmembrane region" description="Helical" evidence="15">
    <location>
        <begin position="177"/>
        <end position="199"/>
    </location>
</feature>
<dbReference type="NCBIfam" id="TIGR01525">
    <property type="entry name" value="ATPase-IB_hvy"/>
    <property type="match status" value="1"/>
</dbReference>
<dbReference type="InterPro" id="IPR001757">
    <property type="entry name" value="P_typ_ATPase"/>
</dbReference>
<evidence type="ECO:0000256" key="14">
    <source>
        <dbReference type="ARBA" id="ARBA00023136"/>
    </source>
</evidence>
<protein>
    <submittedName>
        <fullName evidence="17">Heavy metal translocating P-type ATPase</fullName>
    </submittedName>
</protein>
<dbReference type="SUPFAM" id="SSF81653">
    <property type="entry name" value="Calcium ATPase, transduction domain A"/>
    <property type="match status" value="1"/>
</dbReference>
<sequence>MSHHPHSSAEALPAITPDSLQTELLSVAGIRCAACIQLIEFRVSQLPGVDSFRINPISQKAQLRWHASQISLKKIVQAIIDLGYAAFPANQSLSEYQAKEKKLALWRLFVAGFAMMQVMMYAFPAYLVPVPSLDGDLTPDLDRLLKIASLIITIPVISFSSIPFFKGAWRDLKHRHIGMDVPVALGILLSFVASCWATFSGGAVYFDSVIMFVFLLLGARFIEDGVKRKTSAALSVLTQIHPTLAQKILSYPSRERMYECRADEIVVGDYLLVPPGEQIPCDGVVVEGNSACDEALMTGEAYPVNKSPGSKLIAGSVNLHSALVVQAERVGSQTQLASLIAMMESATLEKPRLVQLADKHASRFLMVILIVALLAGIVWWTIAPDRALWIAVSVIVVTCPCALSLATPGVMSAAIGQLAKFGMLVTRGSAIENLANVTHIVFDKTGTLTFGKLKVLQLDFPFVHDAKKIASYKNLIALMANMSLHPVSKAIADYLTATQAQQIVGEEGDKHLTELTGNPKVENHVEHSGSGIEIHANGRIYRLGQLNYVKELNASTWVIPSAYANKTVTVFGDEEQILACFVLEDKLRDEAVTAIAELQKMGKKIVLLSGDRQEVVADIAAQCHISDYHAGLSPAQKHQYIQELQAQAAVVAMVGDGMNDGPALSLANVSVAMGQGAPISQTRSDCLLMSNRLSDLSFSLKLSNQSFSLIRQNLGWALLYNVIAIPAAVMGYLEPWHAALGMSLSSLLVVLNGLRVLTMRPPDYDLPMS</sequence>
<dbReference type="PRINTS" id="PR00119">
    <property type="entry name" value="CATATPASE"/>
</dbReference>
<keyword evidence="4 15" id="KW-1003">Cell membrane</keyword>
<dbReference type="PANTHER" id="PTHR43520">
    <property type="entry name" value="ATP7, ISOFORM B"/>
    <property type="match status" value="1"/>
</dbReference>
<dbReference type="InterPro" id="IPR008250">
    <property type="entry name" value="ATPase_P-typ_transduc_dom_A_sf"/>
</dbReference>
<gene>
    <name evidence="17" type="ORF">ACFFJH_13820</name>
</gene>
<dbReference type="SUPFAM" id="SSF55008">
    <property type="entry name" value="HMA, heavy metal-associated domain"/>
    <property type="match status" value="1"/>
</dbReference>
<dbReference type="Proteomes" id="UP001589844">
    <property type="component" value="Unassembled WGS sequence"/>
</dbReference>
<keyword evidence="3" id="KW-0813">Transport</keyword>
<dbReference type="SUPFAM" id="SSF81665">
    <property type="entry name" value="Calcium ATPase, transmembrane domain M"/>
    <property type="match status" value="1"/>
</dbReference>
<dbReference type="InterPro" id="IPR027256">
    <property type="entry name" value="P-typ_ATPase_IB"/>
</dbReference>
<dbReference type="CDD" id="cd02079">
    <property type="entry name" value="P-type_ATPase_HM"/>
    <property type="match status" value="1"/>
</dbReference>
<dbReference type="SFLD" id="SFLDG00002">
    <property type="entry name" value="C1.7:_P-type_atpase_like"/>
    <property type="match status" value="1"/>
</dbReference>
<evidence type="ECO:0000256" key="6">
    <source>
        <dbReference type="ARBA" id="ARBA00022692"/>
    </source>
</evidence>
<evidence type="ECO:0000256" key="7">
    <source>
        <dbReference type="ARBA" id="ARBA00022723"/>
    </source>
</evidence>
<dbReference type="InterPro" id="IPR044492">
    <property type="entry name" value="P_typ_ATPase_HD_dom"/>
</dbReference>
<dbReference type="Pfam" id="PF00702">
    <property type="entry name" value="Hydrolase"/>
    <property type="match status" value="1"/>
</dbReference>
<name>A0ABV6IGC3_9BURK</name>
<keyword evidence="6 15" id="KW-0812">Transmembrane</keyword>
<feature type="transmembrane region" description="Helical" evidence="15">
    <location>
        <begin position="104"/>
        <end position="127"/>
    </location>
</feature>
<evidence type="ECO:0000259" key="16">
    <source>
        <dbReference type="PROSITE" id="PS50846"/>
    </source>
</evidence>
<keyword evidence="8 15" id="KW-0547">Nucleotide-binding</keyword>
<feature type="transmembrane region" description="Helical" evidence="15">
    <location>
        <begin position="147"/>
        <end position="165"/>
    </location>
</feature>